<keyword evidence="3" id="KW-1185">Reference proteome</keyword>
<gene>
    <name evidence="2" type="ORF">J1N35_014067</name>
</gene>
<dbReference type="Proteomes" id="UP000828251">
    <property type="component" value="Unassembled WGS sequence"/>
</dbReference>
<dbReference type="AlphaFoldDB" id="A0A9D4A9D4"/>
<comment type="caution">
    <text evidence="2">The sequence shown here is derived from an EMBL/GenBank/DDBJ whole genome shotgun (WGS) entry which is preliminary data.</text>
</comment>
<organism evidence="2 3">
    <name type="scientific">Gossypium stocksii</name>
    <dbReference type="NCBI Taxonomy" id="47602"/>
    <lineage>
        <taxon>Eukaryota</taxon>
        <taxon>Viridiplantae</taxon>
        <taxon>Streptophyta</taxon>
        <taxon>Embryophyta</taxon>
        <taxon>Tracheophyta</taxon>
        <taxon>Spermatophyta</taxon>
        <taxon>Magnoliopsida</taxon>
        <taxon>eudicotyledons</taxon>
        <taxon>Gunneridae</taxon>
        <taxon>Pentapetalae</taxon>
        <taxon>rosids</taxon>
        <taxon>malvids</taxon>
        <taxon>Malvales</taxon>
        <taxon>Malvaceae</taxon>
        <taxon>Malvoideae</taxon>
        <taxon>Gossypium</taxon>
    </lineage>
</organism>
<evidence type="ECO:0000256" key="1">
    <source>
        <dbReference type="SAM" id="MobiDB-lite"/>
    </source>
</evidence>
<feature type="compositionally biased region" description="Basic residues" evidence="1">
    <location>
        <begin position="88"/>
        <end position="99"/>
    </location>
</feature>
<evidence type="ECO:0000313" key="2">
    <source>
        <dbReference type="EMBL" id="KAH1097146.1"/>
    </source>
</evidence>
<feature type="compositionally biased region" description="Basic and acidic residues" evidence="1">
    <location>
        <begin position="100"/>
        <end position="112"/>
    </location>
</feature>
<reference evidence="2 3" key="1">
    <citation type="journal article" date="2021" name="Plant Biotechnol. J.">
        <title>Multi-omics assisted identification of the key and species-specific regulatory components of drought-tolerant mechanisms in Gossypium stocksii.</title>
        <authorList>
            <person name="Yu D."/>
            <person name="Ke L."/>
            <person name="Zhang D."/>
            <person name="Wu Y."/>
            <person name="Sun Y."/>
            <person name="Mei J."/>
            <person name="Sun J."/>
            <person name="Sun Y."/>
        </authorList>
    </citation>
    <scope>NUCLEOTIDE SEQUENCE [LARGE SCALE GENOMIC DNA]</scope>
    <source>
        <strain evidence="3">cv. E1</strain>
        <tissue evidence="2">Leaf</tissue>
    </source>
</reference>
<accession>A0A9D4A9D4</accession>
<name>A0A9D4A9D4_9ROSI</name>
<evidence type="ECO:0000313" key="3">
    <source>
        <dbReference type="Proteomes" id="UP000828251"/>
    </source>
</evidence>
<dbReference type="EMBL" id="JAIQCV010000005">
    <property type="protein sequence ID" value="KAH1097146.1"/>
    <property type="molecule type" value="Genomic_DNA"/>
</dbReference>
<sequence length="191" mass="22278">MLASVTSTMHKQLKSCKTVKVILDKLEDMFEGEAIFTKWSIRISLMNFQQKPNTMTKDHMITFIGYFDEGANNEPNLDKNTQIEMKGNHAKKGKAKVSRPPKEERNRTRKPKDLSKSKCFFYSKKMHFKGNYKECKEYLAFKGKGIELLMIKPYLVEDLIDHWVIDSESTNHVFVSLQGFEKTKDLRDKSL</sequence>
<dbReference type="OrthoDB" id="994444at2759"/>
<feature type="region of interest" description="Disordered" evidence="1">
    <location>
        <begin position="84"/>
        <end position="112"/>
    </location>
</feature>
<protein>
    <submittedName>
        <fullName evidence="2">Uncharacterized protein</fullName>
    </submittedName>
</protein>
<proteinExistence type="predicted"/>